<dbReference type="GO" id="GO:0032958">
    <property type="term" value="P:inositol phosphate biosynthetic process"/>
    <property type="evidence" value="ECO:0007669"/>
    <property type="project" value="TreeGrafter"/>
</dbReference>
<gene>
    <name evidence="11" type="ORF">F5X68DRAFT_228103</name>
</gene>
<keyword evidence="12" id="KW-1185">Reference proteome</keyword>
<comment type="function">
    <text evidence="9">Phosphorylates Ins(1,3,4,5,6)P5 at position 2 to form Ins(1,2,3,4,5,6)P6 (InsP6 or phytate).</text>
</comment>
<comment type="function">
    <text evidence="1">Has kinase activity and phosphorylates inositol-1,3,4,5,6-pentakisphosphate (Ins(1,3,4,5,6)P5) to produce 1,2,3,4,5,6-hexakisphosphate (InsP6), also known as phytate.</text>
</comment>
<dbReference type="PANTHER" id="PTHR14456">
    <property type="entry name" value="INOSITOL POLYPHOSPHATE KINASE 1"/>
    <property type="match status" value="1"/>
</dbReference>
<keyword evidence="8 9" id="KW-0067">ATP-binding</keyword>
<evidence type="ECO:0000313" key="12">
    <source>
        <dbReference type="Proteomes" id="UP000770015"/>
    </source>
</evidence>
<dbReference type="EC" id="2.7.1.158" evidence="3 9"/>
<comment type="caution">
    <text evidence="11">The sequence shown here is derived from an EMBL/GenBank/DDBJ whole genome shotgun (WGS) entry which is preliminary data.</text>
</comment>
<keyword evidence="6 9" id="KW-0547">Nucleotide-binding</keyword>
<comment type="domain">
    <text evidence="9">The EXKPK motif is conserved in inositol-pentakisphosphate 2-kinases of both family 1 and 2.</text>
</comment>
<feature type="region of interest" description="Disordered" evidence="10">
    <location>
        <begin position="201"/>
        <end position="241"/>
    </location>
</feature>
<feature type="compositionally biased region" description="Basic and acidic residues" evidence="10">
    <location>
        <begin position="201"/>
        <end position="216"/>
    </location>
</feature>
<keyword evidence="5 9" id="KW-0808">Transferase</keyword>
<proteinExistence type="inferred from homology"/>
<dbReference type="Proteomes" id="UP000770015">
    <property type="component" value="Unassembled WGS sequence"/>
</dbReference>
<protein>
    <recommendedName>
        <fullName evidence="4 9">Inositol-pentakisphosphate 2-kinase</fullName>
        <ecNumber evidence="3 9">2.7.1.158</ecNumber>
    </recommendedName>
</protein>
<accession>A0A9P8VKY9</accession>
<reference evidence="11" key="1">
    <citation type="journal article" date="2021" name="Nat. Commun.">
        <title>Genetic determinants of endophytism in the Arabidopsis root mycobiome.</title>
        <authorList>
            <person name="Mesny F."/>
            <person name="Miyauchi S."/>
            <person name="Thiergart T."/>
            <person name="Pickel B."/>
            <person name="Atanasova L."/>
            <person name="Karlsson M."/>
            <person name="Huettel B."/>
            <person name="Barry K.W."/>
            <person name="Haridas S."/>
            <person name="Chen C."/>
            <person name="Bauer D."/>
            <person name="Andreopoulos W."/>
            <person name="Pangilinan J."/>
            <person name="LaButti K."/>
            <person name="Riley R."/>
            <person name="Lipzen A."/>
            <person name="Clum A."/>
            <person name="Drula E."/>
            <person name="Henrissat B."/>
            <person name="Kohler A."/>
            <person name="Grigoriev I.V."/>
            <person name="Martin F.M."/>
            <person name="Hacquard S."/>
        </authorList>
    </citation>
    <scope>NUCLEOTIDE SEQUENCE</scope>
    <source>
        <strain evidence="11">MPI-SDFR-AT-0117</strain>
    </source>
</reference>
<dbReference type="AlphaFoldDB" id="A0A9P8VKY9"/>
<sequence>MASHKPPGPLRLRDKWLEFVGEGSANTVWAVHFTETSGGDAQTKKLRDACDGFLLRVQKHQAGLDGADSSFSADDQLSYLSSTILPLFSADPSLIVAHRPVHLDQVLIDEANAVLAELDEKRAAHDDKKTDIHTHLPLRGRKFTGSRVGPAGTHMLTEDFRPRNPRERFAEIKPKWLAQSPTAPRGATICRNCAVSAKRFTDAPEGKKPAKSDPEKYGCPLHLVSSPPAPGGKDPASSDAAPDDWKTLAERIFRLSVFGSDAEDLRHAHFLFWVSRQHELLRYLRALQARLAHGGTFLTTTEDNPDEDLLLAMTLRDCSLFFRYELLADEKKAKSNTKQPLRFRLLDFKLADLDKKSPSKIPSWQETERGLIDGGWYEGKKDMPHCRLKRGPLDEGDGVDTTRLKDHRGLGAVYEE</sequence>
<evidence type="ECO:0000256" key="5">
    <source>
        <dbReference type="ARBA" id="ARBA00022679"/>
    </source>
</evidence>
<evidence type="ECO:0000256" key="8">
    <source>
        <dbReference type="ARBA" id="ARBA00022840"/>
    </source>
</evidence>
<evidence type="ECO:0000256" key="10">
    <source>
        <dbReference type="SAM" id="MobiDB-lite"/>
    </source>
</evidence>
<name>A0A9P8VKY9_9PEZI</name>
<dbReference type="GO" id="GO:0005634">
    <property type="term" value="C:nucleus"/>
    <property type="evidence" value="ECO:0007669"/>
    <property type="project" value="TreeGrafter"/>
</dbReference>
<dbReference type="GO" id="GO:0035299">
    <property type="term" value="F:inositol-1,3,4,5,6-pentakisphosphate 2-kinase activity"/>
    <property type="evidence" value="ECO:0007669"/>
    <property type="project" value="UniProtKB-EC"/>
</dbReference>
<dbReference type="GO" id="GO:0005524">
    <property type="term" value="F:ATP binding"/>
    <property type="evidence" value="ECO:0007669"/>
    <property type="project" value="UniProtKB-KW"/>
</dbReference>
<dbReference type="OrthoDB" id="272370at2759"/>
<dbReference type="Pfam" id="PF06090">
    <property type="entry name" value="Ins_P5_2-kin"/>
    <property type="match status" value="2"/>
</dbReference>
<evidence type="ECO:0000256" key="1">
    <source>
        <dbReference type="ARBA" id="ARBA00003979"/>
    </source>
</evidence>
<dbReference type="PANTHER" id="PTHR14456:SF2">
    <property type="entry name" value="INOSITOL-PENTAKISPHOSPHATE 2-KINASE"/>
    <property type="match status" value="1"/>
</dbReference>
<comment type="similarity">
    <text evidence="2">Belongs to the IPK1 type 1 family.</text>
</comment>
<evidence type="ECO:0000256" key="4">
    <source>
        <dbReference type="ARBA" id="ARBA00014846"/>
    </source>
</evidence>
<evidence type="ECO:0000256" key="6">
    <source>
        <dbReference type="ARBA" id="ARBA00022741"/>
    </source>
</evidence>
<dbReference type="EMBL" id="JAGSXJ010000003">
    <property type="protein sequence ID" value="KAH6693694.1"/>
    <property type="molecule type" value="Genomic_DNA"/>
</dbReference>
<organism evidence="11 12">
    <name type="scientific">Plectosphaerella plurivora</name>
    <dbReference type="NCBI Taxonomy" id="936078"/>
    <lineage>
        <taxon>Eukaryota</taxon>
        <taxon>Fungi</taxon>
        <taxon>Dikarya</taxon>
        <taxon>Ascomycota</taxon>
        <taxon>Pezizomycotina</taxon>
        <taxon>Sordariomycetes</taxon>
        <taxon>Hypocreomycetidae</taxon>
        <taxon>Glomerellales</taxon>
        <taxon>Plectosphaerellaceae</taxon>
        <taxon>Plectosphaerella</taxon>
    </lineage>
</organism>
<evidence type="ECO:0000256" key="9">
    <source>
        <dbReference type="RuleBase" id="RU364126"/>
    </source>
</evidence>
<evidence type="ECO:0000256" key="3">
    <source>
        <dbReference type="ARBA" id="ARBA00012023"/>
    </source>
</evidence>
<evidence type="ECO:0000256" key="7">
    <source>
        <dbReference type="ARBA" id="ARBA00022777"/>
    </source>
</evidence>
<comment type="catalytic activity">
    <reaction evidence="9">
        <text>1D-myo-inositol 1,3,4,5,6-pentakisphosphate + ATP = 1D-myo-inositol hexakisphosphate + ADP + H(+)</text>
        <dbReference type="Rhea" id="RHEA:20313"/>
        <dbReference type="ChEBI" id="CHEBI:15378"/>
        <dbReference type="ChEBI" id="CHEBI:30616"/>
        <dbReference type="ChEBI" id="CHEBI:57733"/>
        <dbReference type="ChEBI" id="CHEBI:58130"/>
        <dbReference type="ChEBI" id="CHEBI:456216"/>
        <dbReference type="EC" id="2.7.1.158"/>
    </reaction>
</comment>
<evidence type="ECO:0000313" key="11">
    <source>
        <dbReference type="EMBL" id="KAH6693694.1"/>
    </source>
</evidence>
<evidence type="ECO:0000256" key="2">
    <source>
        <dbReference type="ARBA" id="ARBA00008305"/>
    </source>
</evidence>
<keyword evidence="7 9" id="KW-0418">Kinase</keyword>
<dbReference type="InterPro" id="IPR009286">
    <property type="entry name" value="Ins_P5_2-kin"/>
</dbReference>